<dbReference type="AlphaFoldDB" id="A0ABD0KL94"/>
<reference evidence="1 2" key="1">
    <citation type="journal article" date="2023" name="Sci. Data">
        <title>Genome assembly of the Korean intertidal mud-creeper Batillaria attramentaria.</title>
        <authorList>
            <person name="Patra A.K."/>
            <person name="Ho P.T."/>
            <person name="Jun S."/>
            <person name="Lee S.J."/>
            <person name="Kim Y."/>
            <person name="Won Y.J."/>
        </authorList>
    </citation>
    <scope>NUCLEOTIDE SEQUENCE [LARGE SCALE GENOMIC DNA]</scope>
    <source>
        <strain evidence="1">Wonlab-2016</strain>
    </source>
</reference>
<proteinExistence type="predicted"/>
<comment type="caution">
    <text evidence="1">The sequence shown here is derived from an EMBL/GenBank/DDBJ whole genome shotgun (WGS) entry which is preliminary data.</text>
</comment>
<evidence type="ECO:0000313" key="2">
    <source>
        <dbReference type="Proteomes" id="UP001519460"/>
    </source>
</evidence>
<name>A0ABD0KL94_9CAEN</name>
<dbReference type="EMBL" id="JACVVK020000157">
    <property type="protein sequence ID" value="KAK7487934.1"/>
    <property type="molecule type" value="Genomic_DNA"/>
</dbReference>
<organism evidence="1 2">
    <name type="scientific">Batillaria attramentaria</name>
    <dbReference type="NCBI Taxonomy" id="370345"/>
    <lineage>
        <taxon>Eukaryota</taxon>
        <taxon>Metazoa</taxon>
        <taxon>Spiralia</taxon>
        <taxon>Lophotrochozoa</taxon>
        <taxon>Mollusca</taxon>
        <taxon>Gastropoda</taxon>
        <taxon>Caenogastropoda</taxon>
        <taxon>Sorbeoconcha</taxon>
        <taxon>Cerithioidea</taxon>
        <taxon>Batillariidae</taxon>
        <taxon>Batillaria</taxon>
    </lineage>
</organism>
<protein>
    <submittedName>
        <fullName evidence="1">Uncharacterized protein</fullName>
    </submittedName>
</protein>
<accession>A0ABD0KL94</accession>
<keyword evidence="2" id="KW-1185">Reference proteome</keyword>
<gene>
    <name evidence="1" type="ORF">BaRGS_00020835</name>
</gene>
<sequence length="224" mass="24365">MGGPDVGSNTLQDQASGVTTLLKEIKKRREGTSNLTNENLKEMTASVFDNLHKFINHAIDYVAPNSVIGHTQNPSTTEPEEPSCDFSSIRSELSEKDWENLKGGKRKITSDDWNVDSDVKPSASAVKVSVASGTGSAKPQVADVSAKPNPLAEAVKLLEVVRDELKGFFQWLKEKVVEKVGKLWQAVQTAFNTMLGWLRNIWSSIRTSSRVGATAATGSKVHLA</sequence>
<dbReference type="Proteomes" id="UP001519460">
    <property type="component" value="Unassembled WGS sequence"/>
</dbReference>
<evidence type="ECO:0000313" key="1">
    <source>
        <dbReference type="EMBL" id="KAK7487934.1"/>
    </source>
</evidence>